<evidence type="ECO:0000313" key="4">
    <source>
        <dbReference type="EMBL" id="GAH34846.1"/>
    </source>
</evidence>
<dbReference type="GO" id="GO:0005777">
    <property type="term" value="C:peroxisome"/>
    <property type="evidence" value="ECO:0007669"/>
    <property type="project" value="UniProtKB-SubCell"/>
</dbReference>
<accession>X1EN70</accession>
<dbReference type="Gene3D" id="3.90.226.10">
    <property type="entry name" value="2-enoyl-CoA Hydratase, Chain A, domain 1"/>
    <property type="match status" value="1"/>
</dbReference>
<protein>
    <recommendedName>
        <fullName evidence="5">Enoyl-CoA hydratase</fullName>
    </recommendedName>
</protein>
<evidence type="ECO:0000256" key="1">
    <source>
        <dbReference type="ARBA" id="ARBA00004275"/>
    </source>
</evidence>
<dbReference type="GO" id="GO:0004165">
    <property type="term" value="F:delta(3)-delta(2)-enoyl-CoA isomerase activity"/>
    <property type="evidence" value="ECO:0007669"/>
    <property type="project" value="UniProtKB-ARBA"/>
</dbReference>
<evidence type="ECO:0000256" key="3">
    <source>
        <dbReference type="ARBA" id="ARBA00023235"/>
    </source>
</evidence>
<sequence length="130" mass="14956">FFSKRAIIPEFSCSFLLPLLVGFQKAKEICYFGDKITAQKAYELGLVNKVLPPDELIPYSREQALKLIPPKGPSLSLKLMKKTMHAYFREILDRTLDLENKALRKAFTSKDFNESMKALKEKRDPVFVGR</sequence>
<keyword evidence="2" id="KW-0576">Peroxisome</keyword>
<name>X1EN70_9ZZZZ</name>
<dbReference type="CDD" id="cd06558">
    <property type="entry name" value="crotonase-like"/>
    <property type="match status" value="1"/>
</dbReference>
<dbReference type="InterPro" id="IPR051053">
    <property type="entry name" value="ECH/Chromodomain_protein"/>
</dbReference>
<comment type="caution">
    <text evidence="4">The sequence shown here is derived from an EMBL/GenBank/DDBJ whole genome shotgun (WGS) entry which is preliminary data.</text>
</comment>
<keyword evidence="3" id="KW-0413">Isomerase</keyword>
<dbReference type="InterPro" id="IPR029045">
    <property type="entry name" value="ClpP/crotonase-like_dom_sf"/>
</dbReference>
<evidence type="ECO:0008006" key="5">
    <source>
        <dbReference type="Google" id="ProtNLM"/>
    </source>
</evidence>
<gene>
    <name evidence="4" type="ORF">S03H2_17926</name>
</gene>
<organism evidence="4">
    <name type="scientific">marine sediment metagenome</name>
    <dbReference type="NCBI Taxonomy" id="412755"/>
    <lineage>
        <taxon>unclassified sequences</taxon>
        <taxon>metagenomes</taxon>
        <taxon>ecological metagenomes</taxon>
    </lineage>
</organism>
<dbReference type="Gene3D" id="1.10.12.10">
    <property type="entry name" value="Lyase 2-enoyl-coa Hydratase, Chain A, domain 2"/>
    <property type="match status" value="1"/>
</dbReference>
<dbReference type="InterPro" id="IPR014748">
    <property type="entry name" value="Enoyl-CoA_hydra_C"/>
</dbReference>
<dbReference type="AlphaFoldDB" id="X1EN70"/>
<dbReference type="EMBL" id="BARU01009274">
    <property type="protein sequence ID" value="GAH34846.1"/>
    <property type="molecule type" value="Genomic_DNA"/>
</dbReference>
<dbReference type="InterPro" id="IPR001753">
    <property type="entry name" value="Enoyl-CoA_hydra/iso"/>
</dbReference>
<dbReference type="PANTHER" id="PTHR43684:SF1">
    <property type="entry name" value="ENOYL-COA DELTA ISOMERASE 2"/>
    <property type="match status" value="1"/>
</dbReference>
<proteinExistence type="predicted"/>
<comment type="subcellular location">
    <subcellularLocation>
        <location evidence="1">Peroxisome</location>
    </subcellularLocation>
</comment>
<dbReference type="PANTHER" id="PTHR43684">
    <property type="match status" value="1"/>
</dbReference>
<dbReference type="SUPFAM" id="SSF52096">
    <property type="entry name" value="ClpP/crotonase"/>
    <property type="match status" value="1"/>
</dbReference>
<dbReference type="Pfam" id="PF00378">
    <property type="entry name" value="ECH_1"/>
    <property type="match status" value="1"/>
</dbReference>
<evidence type="ECO:0000256" key="2">
    <source>
        <dbReference type="ARBA" id="ARBA00023140"/>
    </source>
</evidence>
<reference evidence="4" key="1">
    <citation type="journal article" date="2014" name="Front. Microbiol.">
        <title>High frequency of phylogenetically diverse reductive dehalogenase-homologous genes in deep subseafloor sedimentary metagenomes.</title>
        <authorList>
            <person name="Kawai M."/>
            <person name="Futagami T."/>
            <person name="Toyoda A."/>
            <person name="Takaki Y."/>
            <person name="Nishi S."/>
            <person name="Hori S."/>
            <person name="Arai W."/>
            <person name="Tsubouchi T."/>
            <person name="Morono Y."/>
            <person name="Uchiyama I."/>
            <person name="Ito T."/>
            <person name="Fujiyama A."/>
            <person name="Inagaki F."/>
            <person name="Takami H."/>
        </authorList>
    </citation>
    <scope>NUCLEOTIDE SEQUENCE</scope>
    <source>
        <strain evidence="4">Expedition CK06-06</strain>
    </source>
</reference>
<feature type="non-terminal residue" evidence="4">
    <location>
        <position position="1"/>
    </location>
</feature>